<gene>
    <name evidence="1" type="ORF">R1CP_36125</name>
</gene>
<dbReference type="EMBL" id="CP009112">
    <property type="protein sequence ID" value="ANS31831.1"/>
    <property type="molecule type" value="Genomic_DNA"/>
</dbReference>
<evidence type="ECO:0000313" key="1">
    <source>
        <dbReference type="EMBL" id="ANS31831.1"/>
    </source>
</evidence>
<organism evidence="1 2">
    <name type="scientific">Rhodococcus opacus</name>
    <name type="common">Nocardia opaca</name>
    <dbReference type="NCBI Taxonomy" id="37919"/>
    <lineage>
        <taxon>Bacteria</taxon>
        <taxon>Bacillati</taxon>
        <taxon>Actinomycetota</taxon>
        <taxon>Actinomycetes</taxon>
        <taxon>Mycobacteriales</taxon>
        <taxon>Nocardiaceae</taxon>
        <taxon>Rhodococcus</taxon>
    </lineage>
</organism>
<name>A0A1B1KGU5_RHOOP</name>
<geneLocation type="plasmid" evidence="2">
    <name>pr1cp1</name>
</geneLocation>
<evidence type="ECO:0000313" key="2">
    <source>
        <dbReference type="Proteomes" id="UP000186108"/>
    </source>
</evidence>
<sequence>MPSFSPTLSGTRTRRSSVLAVGATSFAFLVTMMGTTLPTPLYSIYAQELAFRG</sequence>
<dbReference type="PATRIC" id="fig|37919.13.peg.7607"/>
<proteinExistence type="predicted"/>
<protein>
    <submittedName>
        <fullName evidence="1">Putative membrane protein</fullName>
    </submittedName>
</protein>
<reference evidence="1 2" key="1">
    <citation type="submission" date="2014-07" db="EMBL/GenBank/DDBJ databases">
        <authorList>
            <person name="Zhang J.E."/>
            <person name="Yang H."/>
            <person name="Guo J."/>
            <person name="Deng Z."/>
            <person name="Luo H."/>
            <person name="Luo M."/>
            <person name="Zhao B."/>
        </authorList>
    </citation>
    <scope>NUCLEOTIDE SEQUENCE [LARGE SCALE GENOMIC DNA]</scope>
    <source>
        <strain evidence="1 2">1CP</strain>
        <plasmid evidence="2">Plasmid pr1cp1</plasmid>
    </source>
</reference>
<keyword evidence="1" id="KW-0614">Plasmid</keyword>
<accession>A0A1B1KGU5</accession>
<dbReference type="AlphaFoldDB" id="A0A1B1KGU5"/>
<dbReference type="Proteomes" id="UP000186108">
    <property type="component" value="Plasmid pR1CP1"/>
</dbReference>